<evidence type="ECO:0000256" key="3">
    <source>
        <dbReference type="ARBA" id="ARBA00022755"/>
    </source>
</evidence>
<evidence type="ECO:0000256" key="4">
    <source>
        <dbReference type="ARBA" id="ARBA00022840"/>
    </source>
</evidence>
<feature type="domain" description="ATP-grasp" evidence="6">
    <location>
        <begin position="95"/>
        <end position="281"/>
    </location>
</feature>
<reference evidence="8" key="1">
    <citation type="journal article" date="2019" name="Int. J. Syst. Evol. Microbiol.">
        <title>The Global Catalogue of Microorganisms (GCM) 10K type strain sequencing project: providing services to taxonomists for standard genome sequencing and annotation.</title>
        <authorList>
            <consortium name="The Broad Institute Genomics Platform"/>
            <consortium name="The Broad Institute Genome Sequencing Center for Infectious Disease"/>
            <person name="Wu L."/>
            <person name="Ma J."/>
        </authorList>
    </citation>
    <scope>NUCLEOTIDE SEQUENCE [LARGE SCALE GENOMIC DNA]</scope>
    <source>
        <strain evidence="8">CCUG 51943</strain>
    </source>
</reference>
<dbReference type="PANTHER" id="PTHR43055">
    <property type="entry name" value="FORMATE-DEPENDENT PHOSPHORIBOSYLGLYCINAMIDE FORMYLTRANSFERASE"/>
    <property type="match status" value="1"/>
</dbReference>
<dbReference type="PROSITE" id="PS50975">
    <property type="entry name" value="ATP_GRASP"/>
    <property type="match status" value="1"/>
</dbReference>
<dbReference type="Gene3D" id="3.30.1490.20">
    <property type="entry name" value="ATP-grasp fold, A domain"/>
    <property type="match status" value="1"/>
</dbReference>
<keyword evidence="2 5" id="KW-0547">Nucleotide-binding</keyword>
<dbReference type="InterPro" id="IPR003135">
    <property type="entry name" value="ATP-grasp_carboxylate-amine"/>
</dbReference>
<accession>A0ABW1QBS9</accession>
<comment type="caution">
    <text evidence="7">The sequence shown here is derived from an EMBL/GenBank/DDBJ whole genome shotgun (WGS) entry which is preliminary data.</text>
</comment>
<dbReference type="EMBL" id="JBHSQE010000008">
    <property type="protein sequence ID" value="MFC6146831.1"/>
    <property type="molecule type" value="Genomic_DNA"/>
</dbReference>
<keyword evidence="8" id="KW-1185">Reference proteome</keyword>
<protein>
    <submittedName>
        <fullName evidence="7">ATP-grasp domain-containing protein</fullName>
    </submittedName>
</protein>
<evidence type="ECO:0000256" key="5">
    <source>
        <dbReference type="PROSITE-ProRule" id="PRU00409"/>
    </source>
</evidence>
<evidence type="ECO:0000313" key="8">
    <source>
        <dbReference type="Proteomes" id="UP001596244"/>
    </source>
</evidence>
<sequence>MPNSARPAVLLIGESEELTAAFRRLGVTVHTAPAGVAPVGAELRALVERHGVDHVVPLVEDVDIAGLESLEASGVDIVPSAKGCRLTVERDTLRTVAHDELGLPTTAYRFADTREEFRAAVEELGLPCIVKPARFSAEKGHRVLRAGDDVELAWQDRRVMVERFVDFDHELTMLAVRSVDPATGRLATWFCEPVGHAHRDGKLAEAWQPMDVNVSALENARSMTARIINSLGGRGLFAVEMFVAGEDVYFSAVTPRPHDSGAVTMCSQRFSQWDLHARAILGLPIDTTLISPGACAIVREPLDLARALAVPESDVRHYENFPSVALVTAETVEQARENAAQVAASTIG</sequence>
<dbReference type="RefSeq" id="WP_377001481.1">
    <property type="nucleotide sequence ID" value="NZ_JBHSQE010000008.1"/>
</dbReference>
<organism evidence="7 8">
    <name type="scientific">Corynebacterium nasicanis</name>
    <dbReference type="NCBI Taxonomy" id="1448267"/>
    <lineage>
        <taxon>Bacteria</taxon>
        <taxon>Bacillati</taxon>
        <taxon>Actinomycetota</taxon>
        <taxon>Actinomycetes</taxon>
        <taxon>Mycobacteriales</taxon>
        <taxon>Corynebacteriaceae</taxon>
        <taxon>Corynebacterium</taxon>
    </lineage>
</organism>
<dbReference type="Proteomes" id="UP001596244">
    <property type="component" value="Unassembled WGS sequence"/>
</dbReference>
<dbReference type="Pfam" id="PF02222">
    <property type="entry name" value="ATP-grasp"/>
    <property type="match status" value="1"/>
</dbReference>
<evidence type="ECO:0000256" key="2">
    <source>
        <dbReference type="ARBA" id="ARBA00022741"/>
    </source>
</evidence>
<name>A0ABW1QBS9_9CORY</name>
<dbReference type="InterPro" id="IPR011761">
    <property type="entry name" value="ATP-grasp"/>
</dbReference>
<evidence type="ECO:0000256" key="1">
    <source>
        <dbReference type="ARBA" id="ARBA00022598"/>
    </source>
</evidence>
<keyword evidence="3" id="KW-0658">Purine biosynthesis</keyword>
<dbReference type="InterPro" id="IPR013815">
    <property type="entry name" value="ATP_grasp_subdomain_1"/>
</dbReference>
<dbReference type="Gene3D" id="3.40.50.20">
    <property type="match status" value="1"/>
</dbReference>
<proteinExistence type="predicted"/>
<dbReference type="PANTHER" id="PTHR43055:SF1">
    <property type="entry name" value="FORMATE-DEPENDENT PHOSPHORIBOSYLGLYCINAMIDE FORMYLTRANSFERASE"/>
    <property type="match status" value="1"/>
</dbReference>
<dbReference type="SUPFAM" id="SSF56059">
    <property type="entry name" value="Glutathione synthetase ATP-binding domain-like"/>
    <property type="match status" value="1"/>
</dbReference>
<dbReference type="Gene3D" id="3.30.470.20">
    <property type="entry name" value="ATP-grasp fold, B domain"/>
    <property type="match status" value="1"/>
</dbReference>
<evidence type="ECO:0000259" key="6">
    <source>
        <dbReference type="PROSITE" id="PS50975"/>
    </source>
</evidence>
<keyword evidence="4 5" id="KW-0067">ATP-binding</keyword>
<gene>
    <name evidence="7" type="ORF">ACFPUZ_08430</name>
</gene>
<evidence type="ECO:0000313" key="7">
    <source>
        <dbReference type="EMBL" id="MFC6146831.1"/>
    </source>
</evidence>
<keyword evidence="1" id="KW-0436">Ligase</keyword>